<evidence type="ECO:0000256" key="3">
    <source>
        <dbReference type="HAMAP-Rule" id="MF_00789"/>
    </source>
</evidence>
<evidence type="ECO:0000313" key="5">
    <source>
        <dbReference type="Proteomes" id="UP000094165"/>
    </source>
</evidence>
<comment type="similarity">
    <text evidence="1 3">Belongs to the UPF0319 family.</text>
</comment>
<proteinExistence type="inferred from homology"/>
<dbReference type="InterPro" id="IPR018635">
    <property type="entry name" value="UPF0319"/>
</dbReference>
<name>A0A1E5D546_9VIBR</name>
<reference evidence="4 5" key="1">
    <citation type="journal article" date="2012" name="Science">
        <title>Ecological populations of bacteria act as socially cohesive units of antibiotic production and resistance.</title>
        <authorList>
            <person name="Cordero O.X."/>
            <person name="Wildschutte H."/>
            <person name="Kirkup B."/>
            <person name="Proehl S."/>
            <person name="Ngo L."/>
            <person name="Hussain F."/>
            <person name="Le Roux F."/>
            <person name="Mincer T."/>
            <person name="Polz M.F."/>
        </authorList>
    </citation>
    <scope>NUCLEOTIDE SEQUENCE [LARGE SCALE GENOMIC DNA]</scope>
    <source>
        <strain evidence="4 5">FF-238</strain>
    </source>
</reference>
<feature type="signal peptide" evidence="3">
    <location>
        <begin position="1"/>
        <end position="21"/>
    </location>
</feature>
<sequence length="223" mass="24902" precursor="true">MNILKPISAALLIATSHFALADVTLNLPSDVTLLAVNMEKPQTSGSFFSSVTSATLEDGKNQIVFRFEPYFDKGNERNSVSSDVYIVTFDEANTKLDFVLPKYRTEREAEREIGNMEWSLIDEKGETISIKTDKLKKDGMQLGRNYVRESEDYNRAGGIASIGVVTTVVTLPKAKTETATKPAVVTQAEQPQIDSTAEEMLHFWYSKADADTQARFKDFINKK</sequence>
<dbReference type="PANTHER" id="PTHR38108:SF1">
    <property type="entry name" value="UPF0319 PROTEIN YCCT"/>
    <property type="match status" value="1"/>
</dbReference>
<protein>
    <recommendedName>
        <fullName evidence="3">UPF0319 protein A130_12970</fullName>
    </recommendedName>
</protein>
<accession>A0A1E5D546</accession>
<feature type="chain" id="PRO_5009354599" description="UPF0319 protein A130_12970" evidence="3">
    <location>
        <begin position="22"/>
        <end position="223"/>
    </location>
</feature>
<keyword evidence="5" id="KW-1185">Reference proteome</keyword>
<dbReference type="PANTHER" id="PTHR38108">
    <property type="entry name" value="UPF0319 PROTEIN YCCT"/>
    <property type="match status" value="1"/>
</dbReference>
<evidence type="ECO:0000313" key="4">
    <source>
        <dbReference type="EMBL" id="OEE78716.1"/>
    </source>
</evidence>
<comment type="caution">
    <text evidence="4">The sequence shown here is derived from an EMBL/GenBank/DDBJ whole genome shotgun (WGS) entry which is preliminary data.</text>
</comment>
<dbReference type="EMBL" id="AJYW02000041">
    <property type="protein sequence ID" value="OEE78716.1"/>
    <property type="molecule type" value="Genomic_DNA"/>
</dbReference>
<evidence type="ECO:0000256" key="1">
    <source>
        <dbReference type="ARBA" id="ARBA00008490"/>
    </source>
</evidence>
<keyword evidence="2 3" id="KW-0732">Signal</keyword>
<dbReference type="RefSeq" id="WP_017054464.1">
    <property type="nucleotide sequence ID" value="NZ_AJYW02000041.1"/>
</dbReference>
<dbReference type="Pfam" id="PF09829">
    <property type="entry name" value="DUF2057"/>
    <property type="match status" value="1"/>
</dbReference>
<dbReference type="HAMAP" id="MF_00789">
    <property type="entry name" value="UPF0319"/>
    <property type="match status" value="1"/>
</dbReference>
<evidence type="ECO:0000256" key="2">
    <source>
        <dbReference type="ARBA" id="ARBA00022729"/>
    </source>
</evidence>
<organism evidence="4 5">
    <name type="scientific">Vibrio genomosp. F6 str. FF-238</name>
    <dbReference type="NCBI Taxonomy" id="1191298"/>
    <lineage>
        <taxon>Bacteria</taxon>
        <taxon>Pseudomonadati</taxon>
        <taxon>Pseudomonadota</taxon>
        <taxon>Gammaproteobacteria</taxon>
        <taxon>Vibrionales</taxon>
        <taxon>Vibrionaceae</taxon>
        <taxon>Vibrio</taxon>
    </lineage>
</organism>
<gene>
    <name evidence="4" type="ORF">A130_12970</name>
</gene>
<dbReference type="Proteomes" id="UP000094165">
    <property type="component" value="Unassembled WGS sequence"/>
</dbReference>
<dbReference type="AlphaFoldDB" id="A0A1E5D546"/>